<dbReference type="RefSeq" id="XP_036358631.1">
    <property type="nucleotide sequence ID" value="XM_036502738.1"/>
</dbReference>
<dbReference type="EC" id="2.7.11.1" evidence="3"/>
<dbReference type="InterPro" id="IPR028375">
    <property type="entry name" value="KA1/Ssp2_C"/>
</dbReference>
<keyword evidence="9 20" id="KW-0418">Kinase</keyword>
<feature type="domain" description="KA1" evidence="18">
    <location>
        <begin position="1154"/>
        <end position="1201"/>
    </location>
</feature>
<evidence type="ECO:0000256" key="9">
    <source>
        <dbReference type="ARBA" id="ARBA00022777"/>
    </source>
</evidence>
<evidence type="ECO:0000256" key="15">
    <source>
        <dbReference type="SAM" id="Coils"/>
    </source>
</evidence>
<dbReference type="PANTHER" id="PTHR24346">
    <property type="entry name" value="MAP/MICROTUBULE AFFINITY-REGULATING KINASE"/>
    <property type="match status" value="1"/>
</dbReference>
<keyword evidence="11" id="KW-0460">Magnesium</keyword>
<dbReference type="InterPro" id="IPR034672">
    <property type="entry name" value="SIK"/>
</dbReference>
<dbReference type="AlphaFoldDB" id="A0A7E6ESI8"/>
<keyword evidence="8 14" id="KW-0547">Nucleotide-binding</keyword>
<dbReference type="FunFam" id="3.30.200.20:FF:000003">
    <property type="entry name" value="Non-specific serine/threonine protein kinase"/>
    <property type="match status" value="1"/>
</dbReference>
<evidence type="ECO:0000256" key="3">
    <source>
        <dbReference type="ARBA" id="ARBA00012513"/>
    </source>
</evidence>
<proteinExistence type="inferred from homology"/>
<dbReference type="Gene3D" id="1.10.510.10">
    <property type="entry name" value="Transferase(Phosphotransferase) domain 1"/>
    <property type="match status" value="1"/>
</dbReference>
<dbReference type="KEGG" id="osn:115212413"/>
<dbReference type="InterPro" id="IPR001772">
    <property type="entry name" value="KA1_dom"/>
</dbReference>
<keyword evidence="5" id="KW-0597">Phosphoprotein</keyword>
<dbReference type="GO" id="GO:0050321">
    <property type="term" value="F:tau-protein kinase activity"/>
    <property type="evidence" value="ECO:0007669"/>
    <property type="project" value="TreeGrafter"/>
</dbReference>
<evidence type="ECO:0000256" key="11">
    <source>
        <dbReference type="ARBA" id="ARBA00022842"/>
    </source>
</evidence>
<feature type="compositionally biased region" description="Low complexity" evidence="16">
    <location>
        <begin position="755"/>
        <end position="777"/>
    </location>
</feature>
<reference evidence="20 21" key="1">
    <citation type="submission" date="2025-08" db="UniProtKB">
        <authorList>
            <consortium name="RefSeq"/>
        </authorList>
    </citation>
    <scope>IDENTIFICATION</scope>
</reference>
<dbReference type="Pfam" id="PF00069">
    <property type="entry name" value="Pkinase"/>
    <property type="match status" value="1"/>
</dbReference>
<dbReference type="CDD" id="cd14071">
    <property type="entry name" value="STKc_SIK"/>
    <property type="match status" value="1"/>
</dbReference>
<dbReference type="CDD" id="cd14338">
    <property type="entry name" value="UBA_SIK"/>
    <property type="match status" value="1"/>
</dbReference>
<feature type="coiled-coil region" evidence="15">
    <location>
        <begin position="725"/>
        <end position="752"/>
    </location>
</feature>
<keyword evidence="10 14" id="KW-0067">ATP-binding</keyword>
<dbReference type="PROSITE" id="PS50011">
    <property type="entry name" value="PROTEIN_KINASE_DOM"/>
    <property type="match status" value="1"/>
</dbReference>
<evidence type="ECO:0000256" key="14">
    <source>
        <dbReference type="PROSITE-ProRule" id="PRU10141"/>
    </source>
</evidence>
<keyword evidence="19" id="KW-1185">Reference proteome</keyword>
<sequence length="1201" mass="134786">MAEARTCSSGGGRQQHGCVSSTAGPVRVGHYQMERTIGKGNFAVVKLATHIVTKTKVAIKIIDKTQLDRENLNKILREIQIMKLLRHPHIIRLYQVLETERRIYLVTEYASGGEIFDHLVAHGRMNEKEARKKFKQIVAAVSYCHKHHVVHRDLKAENLLLDANLNIKIADFGFSNYFKPGCFLKTWCGSPPYAAPELFEGREYDAPKVDIWSLGVVLYVLVCGALPFDGSTLQSLRARVLNGKFNIPFFMSTECENLIGHMLVVDPVKRISIEQVINHKWMKIGGPDKVFEQLISNCNGSSELIQETNHLNEQVLNYMESFKLDRERTVEAVKTEAYDHHSAIYHLLLDKCKRHPKTLTNKLSNPDTLGSSLPVATRTERRSSITTGVVERVEVPVEVLDKPTPQHLAPSTLAALPQLTYFTDPAQIPDSDATSQQSDSDSEEPSPEALARYLAMRRHTVGVGDARHEVLEDVRVKLANHQPIIATPPQQNYLMPFGAPLPNTNLPQNVPQLLHNELPASPTTLQHDQNLLLPPPILGPGSSNFCRRASDGGANIHCFQRYFQQQSQFNSKDGLCTTPSSTSPAVLSLPVPLLSHPVVDSNGGADEGNSDQEPDNEAVLNYMNSRGMCKRHTVAMASPVQEIRDDLQKKLTLPSARTIRRSSLHRAETTTGCDPVPHFPTERYSPLRRASDVLVSPNKYQSHLEKLYNAAVTLSSSPIQAQNSLKQIQQECQDLQKQVNSYECERQAELQQQQHTLHLRQQQSIQQQQMPSLSHSPVPSPPLPSQTTGSDNLPANLNNRFQRLHLQQHCVPTGTSGVISFNSGTQSNYNMLMRSLTSSETLPTQSYSPHLVQNLQRILEDTTDTQTAAEDMQIQESQILSHQDLHQRLFSQTPQISITDTYGNTDVMSSDNDLDIPKESSRVSPNYTSFSTSTNTTSVYSVTSAVSCKPTYVAPKYINTNLTKIQHDLDNEQIPFKSSLHSQNWEKCYHDTNMFNWCSNQINSSNSVYRLNQTRYWRNHAITSPIEAYNKCSYSLKNEPLFPSLDQEFSTQNCLNNVSSVANHTFMSNMSPSNENCFKISDKSYETVPLIVGDGKLFSGGDQHHHHHHHQQHSPVSTISLNTKKNTQEILSEIKRTLDNQTSEISYQCSQNLFQLENSGVQIELEVYENGGVNGLQVRRISGDSTHYEKICSELLSCMNL</sequence>
<evidence type="ECO:0000256" key="5">
    <source>
        <dbReference type="ARBA" id="ARBA00022553"/>
    </source>
</evidence>
<evidence type="ECO:0000259" key="17">
    <source>
        <dbReference type="PROSITE" id="PS50011"/>
    </source>
</evidence>
<dbReference type="Gene3D" id="3.30.310.80">
    <property type="entry name" value="Kinase associated domain 1, KA1"/>
    <property type="match status" value="1"/>
</dbReference>
<evidence type="ECO:0000256" key="4">
    <source>
        <dbReference type="ARBA" id="ARBA00022527"/>
    </source>
</evidence>
<dbReference type="InterPro" id="IPR000719">
    <property type="entry name" value="Prot_kinase_dom"/>
</dbReference>
<dbReference type="InterPro" id="IPR017441">
    <property type="entry name" value="Protein_kinase_ATP_BS"/>
</dbReference>
<comment type="similarity">
    <text evidence="2">Belongs to the protein kinase superfamily. CAMK Ser/Thr protein kinase family. SNF1 subfamily.</text>
</comment>
<dbReference type="FunFam" id="1.10.510.10:FF:000156">
    <property type="entry name" value="Serine/threonine-protein kinase SIK3 homolog"/>
    <property type="match status" value="1"/>
</dbReference>
<feature type="compositionally biased region" description="Polar residues" evidence="16">
    <location>
        <begin position="786"/>
        <end position="796"/>
    </location>
</feature>
<dbReference type="SMART" id="SM00220">
    <property type="entry name" value="S_TKc"/>
    <property type="match status" value="1"/>
</dbReference>
<dbReference type="InterPro" id="IPR011009">
    <property type="entry name" value="Kinase-like_dom_sf"/>
</dbReference>
<organism evidence="19 21">
    <name type="scientific">Octopus sinensis</name>
    <name type="common">East Asian common octopus</name>
    <dbReference type="NCBI Taxonomy" id="2607531"/>
    <lineage>
        <taxon>Eukaryota</taxon>
        <taxon>Metazoa</taxon>
        <taxon>Spiralia</taxon>
        <taxon>Lophotrochozoa</taxon>
        <taxon>Mollusca</taxon>
        <taxon>Cephalopoda</taxon>
        <taxon>Coleoidea</taxon>
        <taxon>Octopodiformes</taxon>
        <taxon>Octopoda</taxon>
        <taxon>Incirrata</taxon>
        <taxon>Octopodidae</taxon>
        <taxon>Octopus</taxon>
    </lineage>
</organism>
<evidence type="ECO:0000256" key="8">
    <source>
        <dbReference type="ARBA" id="ARBA00022741"/>
    </source>
</evidence>
<evidence type="ECO:0000256" key="6">
    <source>
        <dbReference type="ARBA" id="ARBA00022679"/>
    </source>
</evidence>
<dbReference type="GO" id="GO:0005524">
    <property type="term" value="F:ATP binding"/>
    <property type="evidence" value="ECO:0007669"/>
    <property type="project" value="UniProtKB-UniRule"/>
</dbReference>
<dbReference type="InterPro" id="IPR008271">
    <property type="entry name" value="Ser/Thr_kinase_AS"/>
</dbReference>
<evidence type="ECO:0000256" key="7">
    <source>
        <dbReference type="ARBA" id="ARBA00022723"/>
    </source>
</evidence>
<dbReference type="Pfam" id="PF02149">
    <property type="entry name" value="KA1"/>
    <property type="match status" value="1"/>
</dbReference>
<evidence type="ECO:0000256" key="10">
    <source>
        <dbReference type="ARBA" id="ARBA00022840"/>
    </source>
</evidence>
<dbReference type="PROSITE" id="PS00107">
    <property type="entry name" value="PROTEIN_KINASE_ATP"/>
    <property type="match status" value="1"/>
</dbReference>
<keyword evidence="6" id="KW-0808">Transferase</keyword>
<evidence type="ECO:0000256" key="13">
    <source>
        <dbReference type="ARBA" id="ARBA00048679"/>
    </source>
</evidence>
<dbReference type="RefSeq" id="XP_036358632.1">
    <property type="nucleotide sequence ID" value="XM_036502739.1"/>
</dbReference>
<evidence type="ECO:0000313" key="19">
    <source>
        <dbReference type="Proteomes" id="UP000515154"/>
    </source>
</evidence>
<feature type="binding site" evidence="14">
    <location>
        <position position="60"/>
    </location>
    <ligand>
        <name>ATP</name>
        <dbReference type="ChEBI" id="CHEBI:30616"/>
    </ligand>
</feature>
<dbReference type="Proteomes" id="UP000515154">
    <property type="component" value="Linkage group LG5"/>
</dbReference>
<keyword evidence="7" id="KW-0479">Metal-binding</keyword>
<feature type="compositionally biased region" description="Polar residues" evidence="16">
    <location>
        <begin position="359"/>
        <end position="371"/>
    </location>
</feature>
<feature type="compositionally biased region" description="Low complexity" evidence="16">
    <location>
        <begin position="429"/>
        <end position="439"/>
    </location>
</feature>
<dbReference type="InterPro" id="IPR057380">
    <property type="entry name" value="UBA_SIK1/2/3"/>
</dbReference>
<dbReference type="GO" id="GO:0046872">
    <property type="term" value="F:metal ion binding"/>
    <property type="evidence" value="ECO:0007669"/>
    <property type="project" value="UniProtKB-KW"/>
</dbReference>
<feature type="region of interest" description="Disordered" evidence="16">
    <location>
        <begin position="359"/>
        <end position="383"/>
    </location>
</feature>
<feature type="region of interest" description="Disordered" evidence="16">
    <location>
        <begin position="424"/>
        <end position="448"/>
    </location>
</feature>
<feature type="region of interest" description="Disordered" evidence="16">
    <location>
        <begin position="663"/>
        <end position="683"/>
    </location>
</feature>
<keyword evidence="4" id="KW-0723">Serine/threonine-protein kinase</keyword>
<dbReference type="GO" id="GO:0005737">
    <property type="term" value="C:cytoplasm"/>
    <property type="evidence" value="ECO:0007669"/>
    <property type="project" value="TreeGrafter"/>
</dbReference>
<gene>
    <name evidence="20 21 22" type="primary">LOC115212413</name>
</gene>
<dbReference type="RefSeq" id="XP_036358630.1">
    <property type="nucleotide sequence ID" value="XM_036502737.1"/>
</dbReference>
<dbReference type="SUPFAM" id="SSF103243">
    <property type="entry name" value="KA1-like"/>
    <property type="match status" value="1"/>
</dbReference>
<evidence type="ECO:0000313" key="21">
    <source>
        <dbReference type="RefSeq" id="XP_036358631.1"/>
    </source>
</evidence>
<dbReference type="Pfam" id="PF23312">
    <property type="entry name" value="UBA_SIK3"/>
    <property type="match status" value="1"/>
</dbReference>
<dbReference type="PANTHER" id="PTHR24346:SF42">
    <property type="entry name" value="SERINE_THREONINE-PROTEIN KINASE SIK3"/>
    <property type="match status" value="1"/>
</dbReference>
<evidence type="ECO:0000256" key="2">
    <source>
        <dbReference type="ARBA" id="ARBA00006234"/>
    </source>
</evidence>
<keyword evidence="15" id="KW-0175">Coiled coil</keyword>
<evidence type="ECO:0000256" key="1">
    <source>
        <dbReference type="ARBA" id="ARBA00001946"/>
    </source>
</evidence>
<evidence type="ECO:0000256" key="16">
    <source>
        <dbReference type="SAM" id="MobiDB-lite"/>
    </source>
</evidence>
<evidence type="ECO:0000259" key="18">
    <source>
        <dbReference type="PROSITE" id="PS50032"/>
    </source>
</evidence>
<comment type="catalytic activity">
    <reaction evidence="12">
        <text>L-threonyl-[protein] + ATP = O-phospho-L-threonyl-[protein] + ADP + H(+)</text>
        <dbReference type="Rhea" id="RHEA:46608"/>
        <dbReference type="Rhea" id="RHEA-COMP:11060"/>
        <dbReference type="Rhea" id="RHEA-COMP:11605"/>
        <dbReference type="ChEBI" id="CHEBI:15378"/>
        <dbReference type="ChEBI" id="CHEBI:30013"/>
        <dbReference type="ChEBI" id="CHEBI:30616"/>
        <dbReference type="ChEBI" id="CHEBI:61977"/>
        <dbReference type="ChEBI" id="CHEBI:456216"/>
        <dbReference type="EC" id="2.7.11.1"/>
    </reaction>
</comment>
<protein>
    <recommendedName>
        <fullName evidence="3">non-specific serine/threonine protein kinase</fullName>
        <ecNumber evidence="3">2.7.11.1</ecNumber>
    </recommendedName>
</protein>
<dbReference type="GO" id="GO:0035556">
    <property type="term" value="P:intracellular signal transduction"/>
    <property type="evidence" value="ECO:0007669"/>
    <property type="project" value="TreeGrafter"/>
</dbReference>
<accession>A0A7E6ESI8</accession>
<dbReference type="PROSITE" id="PS00108">
    <property type="entry name" value="PROTEIN_KINASE_ST"/>
    <property type="match status" value="1"/>
</dbReference>
<comment type="catalytic activity">
    <reaction evidence="13">
        <text>L-seryl-[protein] + ATP = O-phospho-L-seryl-[protein] + ADP + H(+)</text>
        <dbReference type="Rhea" id="RHEA:17989"/>
        <dbReference type="Rhea" id="RHEA-COMP:9863"/>
        <dbReference type="Rhea" id="RHEA-COMP:11604"/>
        <dbReference type="ChEBI" id="CHEBI:15378"/>
        <dbReference type="ChEBI" id="CHEBI:29999"/>
        <dbReference type="ChEBI" id="CHEBI:30616"/>
        <dbReference type="ChEBI" id="CHEBI:83421"/>
        <dbReference type="ChEBI" id="CHEBI:456216"/>
        <dbReference type="EC" id="2.7.11.1"/>
    </reaction>
</comment>
<evidence type="ECO:0000313" key="20">
    <source>
        <dbReference type="RefSeq" id="XP_036358630.1"/>
    </source>
</evidence>
<feature type="region of interest" description="Disordered" evidence="16">
    <location>
        <begin position="755"/>
        <end position="796"/>
    </location>
</feature>
<evidence type="ECO:0000313" key="22">
    <source>
        <dbReference type="RefSeq" id="XP_036358632.1"/>
    </source>
</evidence>
<dbReference type="GO" id="GO:0000226">
    <property type="term" value="P:microtubule cytoskeleton organization"/>
    <property type="evidence" value="ECO:0007669"/>
    <property type="project" value="TreeGrafter"/>
</dbReference>
<dbReference type="PROSITE" id="PS50032">
    <property type="entry name" value="KA1"/>
    <property type="match status" value="1"/>
</dbReference>
<comment type="cofactor">
    <cofactor evidence="1">
        <name>Mg(2+)</name>
        <dbReference type="ChEBI" id="CHEBI:18420"/>
    </cofactor>
</comment>
<name>A0A7E6ESI8_9MOLL</name>
<feature type="domain" description="Protein kinase" evidence="17">
    <location>
        <begin position="31"/>
        <end position="282"/>
    </location>
</feature>
<evidence type="ECO:0000256" key="12">
    <source>
        <dbReference type="ARBA" id="ARBA00047899"/>
    </source>
</evidence>
<dbReference type="SUPFAM" id="SSF56112">
    <property type="entry name" value="Protein kinase-like (PK-like)"/>
    <property type="match status" value="1"/>
</dbReference>